<name>A0A318HSE2_9BACT</name>
<dbReference type="Proteomes" id="UP000248314">
    <property type="component" value="Unassembled WGS sequence"/>
</dbReference>
<dbReference type="EMBL" id="QJJX01000024">
    <property type="protein sequence ID" value="PXX21063.1"/>
    <property type="molecule type" value="Genomic_DNA"/>
</dbReference>
<comment type="caution">
    <text evidence="1">The sequence shown here is derived from an EMBL/GenBank/DDBJ whole genome shotgun (WGS) entry which is preliminary data.</text>
</comment>
<protein>
    <submittedName>
        <fullName evidence="1">Uncharacterized protein</fullName>
    </submittedName>
</protein>
<keyword evidence="2" id="KW-1185">Reference proteome</keyword>
<gene>
    <name evidence="1" type="ORF">EJ73_01958</name>
</gene>
<organism evidence="1 2">
    <name type="scientific">Hoylesella shahii DSM 15611 = JCM 12083</name>
    <dbReference type="NCBI Taxonomy" id="1122991"/>
    <lineage>
        <taxon>Bacteria</taxon>
        <taxon>Pseudomonadati</taxon>
        <taxon>Bacteroidota</taxon>
        <taxon>Bacteroidia</taxon>
        <taxon>Bacteroidales</taxon>
        <taxon>Prevotellaceae</taxon>
        <taxon>Hoylesella</taxon>
    </lineage>
</organism>
<sequence>MHLLVNMLALRISPTQTAMLAQTAQYTTQTAQYIQPINHNYYA</sequence>
<accession>A0A318HSE2</accession>
<evidence type="ECO:0000313" key="1">
    <source>
        <dbReference type="EMBL" id="PXX21063.1"/>
    </source>
</evidence>
<evidence type="ECO:0000313" key="2">
    <source>
        <dbReference type="Proteomes" id="UP000248314"/>
    </source>
</evidence>
<proteinExistence type="predicted"/>
<dbReference type="STRING" id="1122991.GCA_000613445_01660"/>
<reference evidence="1 2" key="1">
    <citation type="submission" date="2018-05" db="EMBL/GenBank/DDBJ databases">
        <title>Genomic Encyclopedia of Type Strains, Phase I: the one thousand microbial genomes (KMG-I) project.</title>
        <authorList>
            <person name="Kyrpides N."/>
        </authorList>
    </citation>
    <scope>NUCLEOTIDE SEQUENCE [LARGE SCALE GENOMIC DNA]</scope>
    <source>
        <strain evidence="1 2">DSM 15611</strain>
    </source>
</reference>
<dbReference type="AlphaFoldDB" id="A0A318HSE2"/>